<evidence type="ECO:0008006" key="4">
    <source>
        <dbReference type="Google" id="ProtNLM"/>
    </source>
</evidence>
<dbReference type="OMA" id="SIFTWYS"/>
<dbReference type="PANTHER" id="PTHR35560:SF3">
    <property type="entry name" value="PEPTIDASE S9 PROLYL OLIGOPEPTIDASE CATALYTIC DOMAIN-CONTAINING PROTEIN"/>
    <property type="match status" value="1"/>
</dbReference>
<organism evidence="2 3">
    <name type="scientific">Ustilago hordei</name>
    <name type="common">Barley covered smut fungus</name>
    <dbReference type="NCBI Taxonomy" id="120017"/>
    <lineage>
        <taxon>Eukaryota</taxon>
        <taxon>Fungi</taxon>
        <taxon>Dikarya</taxon>
        <taxon>Basidiomycota</taxon>
        <taxon>Ustilaginomycotina</taxon>
        <taxon>Ustilaginomycetes</taxon>
        <taxon>Ustilaginales</taxon>
        <taxon>Ustilaginaceae</taxon>
        <taxon>Ustilago</taxon>
    </lineage>
</organism>
<feature type="region of interest" description="Disordered" evidence="1">
    <location>
        <begin position="419"/>
        <end position="438"/>
    </location>
</feature>
<dbReference type="STRING" id="1128400.I2FZN0"/>
<dbReference type="Proteomes" id="UP000006174">
    <property type="component" value="Unassembled WGS sequence"/>
</dbReference>
<dbReference type="AlphaFoldDB" id="I2FZN0"/>
<dbReference type="EMBL" id="CAGI01000173">
    <property type="protein sequence ID" value="CCF52373.1"/>
    <property type="molecule type" value="Genomic_DNA"/>
</dbReference>
<dbReference type="Gene3D" id="3.40.50.1820">
    <property type="entry name" value="alpha/beta hydrolase"/>
    <property type="match status" value="1"/>
</dbReference>
<evidence type="ECO:0000313" key="3">
    <source>
        <dbReference type="Proteomes" id="UP000006174"/>
    </source>
</evidence>
<dbReference type="OrthoDB" id="5985073at2759"/>
<gene>
    <name evidence="2" type="ORF">UHOR_03442</name>
</gene>
<dbReference type="InterPro" id="IPR029058">
    <property type="entry name" value="AB_hydrolase_fold"/>
</dbReference>
<reference evidence="2 3" key="1">
    <citation type="journal article" date="2012" name="Plant Cell">
        <title>Genome comparison of barley and maize smut fungi reveals targeted loss of RNA silencing components and species-specific presence of transposable elements.</title>
        <authorList>
            <person name="Laurie J.D."/>
            <person name="Ali S."/>
            <person name="Linning R."/>
            <person name="Mannhaupt G."/>
            <person name="Wong P."/>
            <person name="Gueldener U."/>
            <person name="Muensterkoetter M."/>
            <person name="Moore R."/>
            <person name="Kahmann R."/>
            <person name="Bakkeren G."/>
            <person name="Schirawski J."/>
        </authorList>
    </citation>
    <scope>NUCLEOTIDE SEQUENCE [LARGE SCALE GENOMIC DNA]</scope>
    <source>
        <strain evidence="3">Uh4875-4</strain>
    </source>
</reference>
<keyword evidence="3" id="KW-1185">Reference proteome</keyword>
<feature type="region of interest" description="Disordered" evidence="1">
    <location>
        <begin position="443"/>
        <end position="463"/>
    </location>
</feature>
<sequence>MIPSIPSSPSRRATLPCLSTLLLLTLALFFTLTLSPTIASATTLLKRDAFTDVRGTIGDHSLSSVGSCPHGAYPRSLAVTSTSSIFTWYSKAPYDEADAESAFIIIHGVNRNANAYWTILNNAWAKARDAGLGSARPNSIRVAPLFFSTLEDAKAYDASQLGWGDPNAWTAGEGSTHPAGSGVSSFAVLDMFLNRFSDKGAYPKMKTITFVAHGGGAQMLQRYAVLGKSNPDPTRLSVRYVVGDPSSELYFTPDRPVGVDTASCPTWNDYRYGLNKYTAPYAGLSASRAPALFKSYVSKEVRYVVGIADEASKNGDQTCMAHAVGGEKRRNRSLAYWKYIHLLSGGTSPDQLTKFPGTFPALDPKYGQTSQTNIPRSSIMVATRFRGVEVKHSLTMIDGVGHSASKIYGSTAGRDALFADQKSSGSGDVPDLSNELNGYTADEAGAKNYAGGDDQIGGDDLGW</sequence>
<dbReference type="PANTHER" id="PTHR35560">
    <property type="entry name" value="BLL0132 PROTEIN"/>
    <property type="match status" value="1"/>
</dbReference>
<proteinExistence type="predicted"/>
<accession>I2FZN0</accession>
<dbReference type="HOGENOM" id="CLU_023751_2_1_1"/>
<evidence type="ECO:0000313" key="2">
    <source>
        <dbReference type="EMBL" id="CCF52373.1"/>
    </source>
</evidence>
<comment type="caution">
    <text evidence="2">The sequence shown here is derived from an EMBL/GenBank/DDBJ whole genome shotgun (WGS) entry which is preliminary data.</text>
</comment>
<evidence type="ECO:0000256" key="1">
    <source>
        <dbReference type="SAM" id="MobiDB-lite"/>
    </source>
</evidence>
<name>I2FZN0_USTHO</name>
<protein>
    <recommendedName>
        <fullName evidence="4">Transmembrane protein</fullName>
    </recommendedName>
</protein>
<dbReference type="eggNOG" id="ENOG502S3VG">
    <property type="taxonomic scope" value="Eukaryota"/>
</dbReference>